<feature type="compositionally biased region" description="Basic and acidic residues" evidence="1">
    <location>
        <begin position="72"/>
        <end position="84"/>
    </location>
</feature>
<organism evidence="3 4">
    <name type="scientific">Providencia rettgeri</name>
    <dbReference type="NCBI Taxonomy" id="587"/>
    <lineage>
        <taxon>Bacteria</taxon>
        <taxon>Pseudomonadati</taxon>
        <taxon>Pseudomonadota</taxon>
        <taxon>Gammaproteobacteria</taxon>
        <taxon>Enterobacterales</taxon>
        <taxon>Morganellaceae</taxon>
        <taxon>Providencia</taxon>
    </lineage>
</organism>
<dbReference type="AlphaFoldDB" id="A0A379FTX5"/>
<evidence type="ECO:0000313" key="4">
    <source>
        <dbReference type="Proteomes" id="UP000254208"/>
    </source>
</evidence>
<feature type="chain" id="PRO_5016995282" evidence="2">
    <location>
        <begin position="19"/>
        <end position="108"/>
    </location>
</feature>
<gene>
    <name evidence="3" type="ORF">NCTC11801_03103</name>
</gene>
<dbReference type="GeneID" id="93673824"/>
<protein>
    <submittedName>
        <fullName evidence="3">Uncharacterized protein</fullName>
    </submittedName>
</protein>
<proteinExistence type="predicted"/>
<reference evidence="3 4" key="1">
    <citation type="submission" date="2018-06" db="EMBL/GenBank/DDBJ databases">
        <authorList>
            <consortium name="Pathogen Informatics"/>
            <person name="Doyle S."/>
        </authorList>
    </citation>
    <scope>NUCLEOTIDE SEQUENCE [LARGE SCALE GENOMIC DNA]</scope>
    <source>
        <strain evidence="3 4">NCTC11801</strain>
    </source>
</reference>
<feature type="signal peptide" evidence="2">
    <location>
        <begin position="1"/>
        <end position="18"/>
    </location>
</feature>
<dbReference type="EMBL" id="UGTZ01000001">
    <property type="protein sequence ID" value="SUC32128.1"/>
    <property type="molecule type" value="Genomic_DNA"/>
</dbReference>
<dbReference type="RefSeq" id="WP_115167599.1">
    <property type="nucleotide sequence ID" value="NZ_CP077317.1"/>
</dbReference>
<evidence type="ECO:0000313" key="3">
    <source>
        <dbReference type="EMBL" id="SUC32128.1"/>
    </source>
</evidence>
<feature type="region of interest" description="Disordered" evidence="1">
    <location>
        <begin position="58"/>
        <end position="108"/>
    </location>
</feature>
<evidence type="ECO:0000256" key="2">
    <source>
        <dbReference type="SAM" id="SignalP"/>
    </source>
</evidence>
<accession>A0A379FTX5</accession>
<keyword evidence="2" id="KW-0732">Signal</keyword>
<name>A0A379FTX5_PRORE</name>
<sequence>MKKIITVTLLALSANAFSAPPPPVFNLMVQTDDVSSALNTAMKNMPAIEKGKKYEVRVEVREHPVPPQNSSERPKEKPALKDAEGNPPPKPDLKETEDKKPHPKLDIE</sequence>
<feature type="compositionally biased region" description="Basic and acidic residues" evidence="1">
    <location>
        <begin position="91"/>
        <end position="108"/>
    </location>
</feature>
<dbReference type="Proteomes" id="UP000254208">
    <property type="component" value="Unassembled WGS sequence"/>
</dbReference>
<evidence type="ECO:0000256" key="1">
    <source>
        <dbReference type="SAM" id="MobiDB-lite"/>
    </source>
</evidence>